<keyword evidence="4" id="KW-0460">Magnesium</keyword>
<dbReference type="InterPro" id="IPR036691">
    <property type="entry name" value="Endo/exonu/phosph_ase_sf"/>
</dbReference>
<dbReference type="GO" id="GO:0003906">
    <property type="term" value="F:DNA-(apurinic or apyrimidinic site) endonuclease activity"/>
    <property type="evidence" value="ECO:0007669"/>
    <property type="project" value="TreeGrafter"/>
</dbReference>
<organism evidence="5 6">
    <name type="scientific">Neogobius melanostomus</name>
    <name type="common">round goby</name>
    <dbReference type="NCBI Taxonomy" id="47308"/>
    <lineage>
        <taxon>Eukaryota</taxon>
        <taxon>Metazoa</taxon>
        <taxon>Chordata</taxon>
        <taxon>Craniata</taxon>
        <taxon>Vertebrata</taxon>
        <taxon>Euteleostomi</taxon>
        <taxon>Actinopterygii</taxon>
        <taxon>Neopterygii</taxon>
        <taxon>Teleostei</taxon>
        <taxon>Neoteleostei</taxon>
        <taxon>Acanthomorphata</taxon>
        <taxon>Gobiaria</taxon>
        <taxon>Gobiiformes</taxon>
        <taxon>Gobioidei</taxon>
        <taxon>Gobiidae</taxon>
        <taxon>Benthophilinae</taxon>
        <taxon>Neogobiini</taxon>
        <taxon>Neogobius</taxon>
    </lineage>
</organism>
<sequence>MTEINIISYNVKGLGHPIKRKKILSQLKSFKCSVALLQETHLNELEHKKLKREWIDQVFFASCPKSRKRGVAILFHRNTFFYITMFISSLFGRECLFHDIYALLSHDLFDSYD</sequence>
<evidence type="ECO:0000313" key="5">
    <source>
        <dbReference type="Ensembl" id="ENSNMLP00000017519.1"/>
    </source>
</evidence>
<evidence type="ECO:0008006" key="7">
    <source>
        <dbReference type="Google" id="ProtNLM"/>
    </source>
</evidence>
<evidence type="ECO:0000256" key="1">
    <source>
        <dbReference type="ARBA" id="ARBA00001946"/>
    </source>
</evidence>
<dbReference type="PANTHER" id="PTHR22748:SF26">
    <property type="entry name" value="ENDONUCLEASE_EXONUCLEASE_PHOSPHATASE DOMAIN-CONTAINING PROTEIN"/>
    <property type="match status" value="1"/>
</dbReference>
<reference evidence="5" key="1">
    <citation type="submission" date="2025-08" db="UniProtKB">
        <authorList>
            <consortium name="Ensembl"/>
        </authorList>
    </citation>
    <scope>IDENTIFICATION</scope>
</reference>
<dbReference type="GO" id="GO:0008311">
    <property type="term" value="F:double-stranded DNA 3'-5' DNA exonuclease activity"/>
    <property type="evidence" value="ECO:0007669"/>
    <property type="project" value="TreeGrafter"/>
</dbReference>
<dbReference type="Ensembl" id="ENSNMLT00000019711.1">
    <property type="protein sequence ID" value="ENSNMLP00000017519.1"/>
    <property type="gene ID" value="ENSNMLG00000011589.1"/>
</dbReference>
<keyword evidence="3" id="KW-0378">Hydrolase</keyword>
<dbReference type="GO" id="GO:0046872">
    <property type="term" value="F:metal ion binding"/>
    <property type="evidence" value="ECO:0007669"/>
    <property type="project" value="UniProtKB-KW"/>
</dbReference>
<accession>A0A8C6T7R8</accession>
<comment type="cofactor">
    <cofactor evidence="1">
        <name>Mg(2+)</name>
        <dbReference type="ChEBI" id="CHEBI:18420"/>
    </cofactor>
</comment>
<keyword evidence="6" id="KW-1185">Reference proteome</keyword>
<dbReference type="InterPro" id="IPR004808">
    <property type="entry name" value="AP_endonuc_1"/>
</dbReference>
<protein>
    <recommendedName>
        <fullName evidence="7">Endonuclease/exonuclease/phosphatase domain-containing protein</fullName>
    </recommendedName>
</protein>
<proteinExistence type="predicted"/>
<keyword evidence="2" id="KW-0479">Metal-binding</keyword>
<dbReference type="PANTHER" id="PTHR22748">
    <property type="entry name" value="AP ENDONUCLEASE"/>
    <property type="match status" value="1"/>
</dbReference>
<dbReference type="Proteomes" id="UP000694523">
    <property type="component" value="Unplaced"/>
</dbReference>
<evidence type="ECO:0000313" key="6">
    <source>
        <dbReference type="Proteomes" id="UP000694523"/>
    </source>
</evidence>
<evidence type="ECO:0000256" key="3">
    <source>
        <dbReference type="ARBA" id="ARBA00022801"/>
    </source>
</evidence>
<evidence type="ECO:0000256" key="2">
    <source>
        <dbReference type="ARBA" id="ARBA00022723"/>
    </source>
</evidence>
<dbReference type="GO" id="GO:0008081">
    <property type="term" value="F:phosphoric diester hydrolase activity"/>
    <property type="evidence" value="ECO:0007669"/>
    <property type="project" value="TreeGrafter"/>
</dbReference>
<name>A0A8C6T7R8_9GOBI</name>
<dbReference type="AlphaFoldDB" id="A0A8C6T7R8"/>
<reference evidence="5" key="2">
    <citation type="submission" date="2025-09" db="UniProtKB">
        <authorList>
            <consortium name="Ensembl"/>
        </authorList>
    </citation>
    <scope>IDENTIFICATION</scope>
</reference>
<evidence type="ECO:0000256" key="4">
    <source>
        <dbReference type="ARBA" id="ARBA00022842"/>
    </source>
</evidence>
<dbReference type="GO" id="GO:0005634">
    <property type="term" value="C:nucleus"/>
    <property type="evidence" value="ECO:0007669"/>
    <property type="project" value="TreeGrafter"/>
</dbReference>
<dbReference type="GO" id="GO:0006284">
    <property type="term" value="P:base-excision repair"/>
    <property type="evidence" value="ECO:0007669"/>
    <property type="project" value="TreeGrafter"/>
</dbReference>
<dbReference type="SUPFAM" id="SSF56219">
    <property type="entry name" value="DNase I-like"/>
    <property type="match status" value="1"/>
</dbReference>
<dbReference type="Gene3D" id="3.60.10.10">
    <property type="entry name" value="Endonuclease/exonuclease/phosphatase"/>
    <property type="match status" value="1"/>
</dbReference>